<accession>Q13HX8</accession>
<dbReference type="InterPro" id="IPR050415">
    <property type="entry name" value="MRET"/>
</dbReference>
<keyword evidence="4 9" id="KW-0560">Oxidoreductase</keyword>
<keyword evidence="1" id="KW-0285">Flavoprotein</keyword>
<evidence type="ECO:0000259" key="8">
    <source>
        <dbReference type="PROSITE" id="PS51384"/>
    </source>
</evidence>
<dbReference type="Proteomes" id="UP000001817">
    <property type="component" value="Chromosome 3"/>
</dbReference>
<dbReference type="InterPro" id="IPR001041">
    <property type="entry name" value="2Fe-2S_ferredoxin-type"/>
</dbReference>
<dbReference type="InterPro" id="IPR006058">
    <property type="entry name" value="2Fe2S_fd_BS"/>
</dbReference>
<evidence type="ECO:0000256" key="3">
    <source>
        <dbReference type="ARBA" id="ARBA00022723"/>
    </source>
</evidence>
<dbReference type="EC" id="1.14.13.82" evidence="9"/>
<dbReference type="InterPro" id="IPR017927">
    <property type="entry name" value="FAD-bd_FR_type"/>
</dbReference>
<dbReference type="SUPFAM" id="SSF54292">
    <property type="entry name" value="2Fe-2S ferredoxin-like"/>
    <property type="match status" value="1"/>
</dbReference>
<dbReference type="PROSITE" id="PS51085">
    <property type="entry name" value="2FE2S_FER_2"/>
    <property type="match status" value="1"/>
</dbReference>
<keyword evidence="3" id="KW-0479">Metal-binding</keyword>
<dbReference type="KEGG" id="bxe:Bxe_C0406"/>
<proteinExistence type="predicted"/>
<dbReference type="eggNOG" id="COG1018">
    <property type="taxonomic scope" value="Bacteria"/>
</dbReference>
<dbReference type="InterPro" id="IPR039261">
    <property type="entry name" value="FNR_nucleotide-bd"/>
</dbReference>
<evidence type="ECO:0000259" key="7">
    <source>
        <dbReference type="PROSITE" id="PS51085"/>
    </source>
</evidence>
<dbReference type="PANTHER" id="PTHR47354:SF1">
    <property type="entry name" value="CARNITINE MONOOXYGENASE REDUCTASE SUBUNIT"/>
    <property type="match status" value="1"/>
</dbReference>
<dbReference type="InterPro" id="IPR036010">
    <property type="entry name" value="2Fe-2S_ferredoxin-like_sf"/>
</dbReference>
<name>Q13HX8_PARXL</name>
<dbReference type="RefSeq" id="WP_011493567.1">
    <property type="nucleotide sequence ID" value="NC_007953.1"/>
</dbReference>
<gene>
    <name evidence="9" type="ORF">Bxe_C0406</name>
</gene>
<evidence type="ECO:0000256" key="2">
    <source>
        <dbReference type="ARBA" id="ARBA00022714"/>
    </source>
</evidence>
<evidence type="ECO:0000256" key="4">
    <source>
        <dbReference type="ARBA" id="ARBA00023002"/>
    </source>
</evidence>
<keyword evidence="2" id="KW-0001">2Fe-2S</keyword>
<dbReference type="Gene3D" id="3.40.50.80">
    <property type="entry name" value="Nucleotide-binding domain of ferredoxin-NADP reductase (FNR) module"/>
    <property type="match status" value="1"/>
</dbReference>
<keyword evidence="5" id="KW-0408">Iron</keyword>
<dbReference type="PANTHER" id="PTHR47354">
    <property type="entry name" value="NADH OXIDOREDUCTASE HCR"/>
    <property type="match status" value="1"/>
</dbReference>
<dbReference type="GO" id="GO:0018489">
    <property type="term" value="F:vanillate monooxygenase activity"/>
    <property type="evidence" value="ECO:0007669"/>
    <property type="project" value="UniProtKB-EC"/>
</dbReference>
<dbReference type="AlphaFoldDB" id="Q13HX8"/>
<dbReference type="InterPro" id="IPR017938">
    <property type="entry name" value="Riboflavin_synthase-like_b-brl"/>
</dbReference>
<dbReference type="PRINTS" id="PR00409">
    <property type="entry name" value="PHDIOXRDTASE"/>
</dbReference>
<dbReference type="GO" id="GO:0046872">
    <property type="term" value="F:metal ion binding"/>
    <property type="evidence" value="ECO:0007669"/>
    <property type="project" value="UniProtKB-KW"/>
</dbReference>
<feature type="domain" description="2Fe-2S ferredoxin-type" evidence="7">
    <location>
        <begin position="237"/>
        <end position="324"/>
    </location>
</feature>
<dbReference type="CDD" id="cd00207">
    <property type="entry name" value="fer2"/>
    <property type="match status" value="1"/>
</dbReference>
<sequence length="324" mass="34754">MSEADITAAPGELEVVVRVRTEEADGIASFELRTADGSALPSFDAGAHIDVHLPGPMIRQYSLCNPPGERHRYVIAVLREPSGRGGSARMHDLKVGDLLIISHPRNAFPLDAENGTKLLVAGGIGITPLKAMAHALTLRGIDFELHYFARSVSRAAFRDALATEPFAAAVRFHFDGDGASLPLADETLAPERIAHIYLCGPTGFIDKVREQAIARGFAAERIHVEHFSAENNASCGRSFVVEAVRSGATVTVGENESIARALERAGVQVLTSCEQGLCGACLTPVLEGIPEHRDEYQTAAEKAENAKITICCSRARTPVLRLDI</sequence>
<evidence type="ECO:0000256" key="5">
    <source>
        <dbReference type="ARBA" id="ARBA00023004"/>
    </source>
</evidence>
<evidence type="ECO:0000313" key="9">
    <source>
        <dbReference type="EMBL" id="ABE36311.1"/>
    </source>
</evidence>
<dbReference type="CDD" id="cd06185">
    <property type="entry name" value="PDR_like"/>
    <property type="match status" value="1"/>
</dbReference>
<keyword evidence="10" id="KW-1185">Reference proteome</keyword>
<dbReference type="InterPro" id="IPR012675">
    <property type="entry name" value="Beta-grasp_dom_sf"/>
</dbReference>
<protein>
    <submittedName>
        <fullName evidence="9">2Fe-2S Ferrodoxin</fullName>
        <ecNumber evidence="9">1.14.13.82</ecNumber>
    </submittedName>
</protein>
<reference evidence="9 10" key="1">
    <citation type="journal article" date="2006" name="Proc. Natl. Acad. Sci. U.S.A.">
        <title>Burkholderia xenovorans LB400 harbors a multi-replicon, 9.73-Mbp genome shaped for versatility.</title>
        <authorList>
            <person name="Chain P.S."/>
            <person name="Denef V.J."/>
            <person name="Konstantinidis K.T."/>
            <person name="Vergez L.M."/>
            <person name="Agullo L."/>
            <person name="Reyes V.L."/>
            <person name="Hauser L."/>
            <person name="Cordova M."/>
            <person name="Gomez L."/>
            <person name="Gonzalez M."/>
            <person name="Land M."/>
            <person name="Lao V."/>
            <person name="Larimer F."/>
            <person name="LiPuma J.J."/>
            <person name="Mahenthiralingam E."/>
            <person name="Malfatti S.A."/>
            <person name="Marx C.J."/>
            <person name="Parnell J.J."/>
            <person name="Ramette A."/>
            <person name="Richardson P."/>
            <person name="Seeger M."/>
            <person name="Smith D."/>
            <person name="Spilker T."/>
            <person name="Sul W.J."/>
            <person name="Tsoi T.V."/>
            <person name="Ulrich L.E."/>
            <person name="Zhulin I.B."/>
            <person name="Tiedje J.M."/>
        </authorList>
    </citation>
    <scope>NUCLEOTIDE SEQUENCE [LARGE SCALE GENOMIC DNA]</scope>
    <source>
        <strain evidence="9 10">LB400</strain>
    </source>
</reference>
<evidence type="ECO:0000256" key="1">
    <source>
        <dbReference type="ARBA" id="ARBA00022630"/>
    </source>
</evidence>
<dbReference type="Gene3D" id="2.40.30.10">
    <property type="entry name" value="Translation factors"/>
    <property type="match status" value="1"/>
</dbReference>
<dbReference type="OrthoDB" id="544091at2"/>
<evidence type="ECO:0000313" key="10">
    <source>
        <dbReference type="Proteomes" id="UP000001817"/>
    </source>
</evidence>
<dbReference type="Pfam" id="PF00111">
    <property type="entry name" value="Fer2"/>
    <property type="match status" value="1"/>
</dbReference>
<dbReference type="PROSITE" id="PS00197">
    <property type="entry name" value="2FE2S_FER_1"/>
    <property type="match status" value="1"/>
</dbReference>
<dbReference type="STRING" id="266265.Bxe_C0406"/>
<dbReference type="Gene3D" id="3.10.20.30">
    <property type="match status" value="1"/>
</dbReference>
<feature type="domain" description="FAD-binding FR-type" evidence="8">
    <location>
        <begin position="10"/>
        <end position="111"/>
    </location>
</feature>
<keyword evidence="6" id="KW-0411">Iron-sulfur</keyword>
<dbReference type="GO" id="GO:0051537">
    <property type="term" value="F:2 iron, 2 sulfur cluster binding"/>
    <property type="evidence" value="ECO:0007669"/>
    <property type="project" value="UniProtKB-KW"/>
</dbReference>
<dbReference type="SUPFAM" id="SSF63380">
    <property type="entry name" value="Riboflavin synthase domain-like"/>
    <property type="match status" value="1"/>
</dbReference>
<organism evidence="9 10">
    <name type="scientific">Paraburkholderia xenovorans (strain LB400)</name>
    <dbReference type="NCBI Taxonomy" id="266265"/>
    <lineage>
        <taxon>Bacteria</taxon>
        <taxon>Pseudomonadati</taxon>
        <taxon>Pseudomonadota</taxon>
        <taxon>Betaproteobacteria</taxon>
        <taxon>Burkholderiales</taxon>
        <taxon>Burkholderiaceae</taxon>
        <taxon>Paraburkholderia</taxon>
    </lineage>
</organism>
<evidence type="ECO:0000256" key="6">
    <source>
        <dbReference type="ARBA" id="ARBA00023014"/>
    </source>
</evidence>
<dbReference type="SUPFAM" id="SSF52343">
    <property type="entry name" value="Ferredoxin reductase-like, C-terminal NADP-linked domain"/>
    <property type="match status" value="1"/>
</dbReference>
<dbReference type="PROSITE" id="PS51384">
    <property type="entry name" value="FAD_FR"/>
    <property type="match status" value="1"/>
</dbReference>
<dbReference type="EMBL" id="CP000272">
    <property type="protein sequence ID" value="ABE36311.1"/>
    <property type="molecule type" value="Genomic_DNA"/>
</dbReference>
<dbReference type="KEGG" id="bxb:DR64_8036"/>
<dbReference type="PATRIC" id="fig|266265.5.peg.8174"/>